<name>A0ABS7ZV75_9GAMM</name>
<dbReference type="InterPro" id="IPR025296">
    <property type="entry name" value="DUF4158"/>
</dbReference>
<dbReference type="RefSeq" id="WP_225677454.1">
    <property type="nucleotide sequence ID" value="NZ_JAEDAH010000105.1"/>
</dbReference>
<gene>
    <name evidence="2" type="ORF">I9W95_17960</name>
</gene>
<evidence type="ECO:0000313" key="3">
    <source>
        <dbReference type="Proteomes" id="UP000714380"/>
    </source>
</evidence>
<keyword evidence="3" id="KW-1185">Reference proteome</keyword>
<proteinExistence type="predicted"/>
<feature type="domain" description="DUF4158" evidence="1">
    <location>
        <begin position="9"/>
        <end position="173"/>
    </location>
</feature>
<comment type="caution">
    <text evidence="2">The sequence shown here is derived from an EMBL/GenBank/DDBJ whole genome shotgun (WGS) entry which is preliminary data.</text>
</comment>
<dbReference type="EMBL" id="JAEDAH010000105">
    <property type="protein sequence ID" value="MCA6065487.1"/>
    <property type="molecule type" value="Genomic_DNA"/>
</dbReference>
<dbReference type="Pfam" id="PF13700">
    <property type="entry name" value="DUF4158"/>
    <property type="match status" value="1"/>
</dbReference>
<reference evidence="2 3" key="1">
    <citation type="submission" date="2020-12" db="EMBL/GenBank/DDBJ databases">
        <title>Novel Thalassolituus-related marine hydrocarbonoclastic bacteria mediated algae-derived hydrocarbons mineralization in twilight zone of the northern South China Sea.</title>
        <authorList>
            <person name="Dong C."/>
        </authorList>
    </citation>
    <scope>NUCLEOTIDE SEQUENCE [LARGE SCALE GENOMIC DNA]</scope>
    <source>
        <strain evidence="2 3">IMCC1826</strain>
    </source>
</reference>
<organism evidence="2 3">
    <name type="scientific">Thalassolituus marinus</name>
    <dbReference type="NCBI Taxonomy" id="671053"/>
    <lineage>
        <taxon>Bacteria</taxon>
        <taxon>Pseudomonadati</taxon>
        <taxon>Pseudomonadota</taxon>
        <taxon>Gammaproteobacteria</taxon>
        <taxon>Oceanospirillales</taxon>
        <taxon>Oceanospirillaceae</taxon>
        <taxon>Thalassolituus</taxon>
    </lineage>
</organism>
<feature type="non-terminal residue" evidence="2">
    <location>
        <position position="298"/>
    </location>
</feature>
<dbReference type="Proteomes" id="UP000714380">
    <property type="component" value="Unassembled WGS sequence"/>
</dbReference>
<protein>
    <submittedName>
        <fullName evidence="2">DUF4158 domain-containing protein</fullName>
    </submittedName>
</protein>
<accession>A0ABS7ZV75</accession>
<evidence type="ECO:0000313" key="2">
    <source>
        <dbReference type="EMBL" id="MCA6065487.1"/>
    </source>
</evidence>
<evidence type="ECO:0000259" key="1">
    <source>
        <dbReference type="Pfam" id="PF13700"/>
    </source>
</evidence>
<sequence length="298" mass="34753">MSRDKRLSILTAAEIEDLYSVPSFNESYQRFYFALNDKELAELSRIRQRKYRCVAVALLGYFKCKPILLNPSYKSMQDDLAFIARFHFKDLKFRRFSLKADQKSRIYERVLSIAGVNSWKDKQHQPRLVEHLLVCAESWVAPRALFDAAIEYLAHQKIAIPAYSTLQKIVSQVINQHQQRLYDQINAACSQSLKNMLQTLVSDEDHFTLKQLRGSARNFTGTELQKELAVYNHIQPLMEDVTTVLDSLSLSQKNQHHYAERVDYYGAKLKRQSPANQCLYLLCYLQSRYQQGLERIAE</sequence>